<reference evidence="5 6" key="1">
    <citation type="submission" date="2018-06" db="EMBL/GenBank/DDBJ databases">
        <authorList>
            <consortium name="Pathogen Informatics"/>
            <person name="Doyle S."/>
        </authorList>
    </citation>
    <scope>NUCLEOTIDE SEQUENCE [LARGE SCALE GENOMIC DNA]</scope>
    <source>
        <strain evidence="5 6">NCTC13160</strain>
    </source>
</reference>
<dbReference type="InterPro" id="IPR036390">
    <property type="entry name" value="WH_DNA-bd_sf"/>
</dbReference>
<name>A0A378YX22_9BURK</name>
<evidence type="ECO:0000259" key="4">
    <source>
        <dbReference type="PROSITE" id="PS50995"/>
    </source>
</evidence>
<evidence type="ECO:0000256" key="3">
    <source>
        <dbReference type="ARBA" id="ARBA00023163"/>
    </source>
</evidence>
<dbReference type="GO" id="GO:0003700">
    <property type="term" value="F:DNA-binding transcription factor activity"/>
    <property type="evidence" value="ECO:0007669"/>
    <property type="project" value="InterPro"/>
</dbReference>
<accession>A0A378YX22</accession>
<keyword evidence="1" id="KW-0805">Transcription regulation</keyword>
<keyword evidence="3" id="KW-0804">Transcription</keyword>
<dbReference type="AlphaFoldDB" id="A0A378YX22"/>
<evidence type="ECO:0000256" key="1">
    <source>
        <dbReference type="ARBA" id="ARBA00023015"/>
    </source>
</evidence>
<dbReference type="STRING" id="93220.A6P55_17905"/>
<gene>
    <name evidence="5" type="primary">mgrA</name>
    <name evidence="5" type="ORF">NCTC13160_04206</name>
</gene>
<dbReference type="GO" id="GO:0006950">
    <property type="term" value="P:response to stress"/>
    <property type="evidence" value="ECO:0007669"/>
    <property type="project" value="TreeGrafter"/>
</dbReference>
<dbReference type="PROSITE" id="PS50995">
    <property type="entry name" value="HTH_MARR_2"/>
    <property type="match status" value="1"/>
</dbReference>
<proteinExistence type="predicted"/>
<evidence type="ECO:0000256" key="2">
    <source>
        <dbReference type="ARBA" id="ARBA00023125"/>
    </source>
</evidence>
<dbReference type="PANTHER" id="PTHR33164:SF43">
    <property type="entry name" value="HTH-TYPE TRANSCRIPTIONAL REPRESSOR YETL"/>
    <property type="match status" value="1"/>
</dbReference>
<dbReference type="PANTHER" id="PTHR33164">
    <property type="entry name" value="TRANSCRIPTIONAL REGULATOR, MARR FAMILY"/>
    <property type="match status" value="1"/>
</dbReference>
<protein>
    <submittedName>
        <fullName evidence="5">Regulator of autolytic activity</fullName>
    </submittedName>
</protein>
<dbReference type="Gene3D" id="1.10.10.10">
    <property type="entry name" value="Winged helix-like DNA-binding domain superfamily/Winged helix DNA-binding domain"/>
    <property type="match status" value="1"/>
</dbReference>
<dbReference type="InterPro" id="IPR055166">
    <property type="entry name" value="Transc_reg_Sar_Rot_HTH"/>
</dbReference>
<organism evidence="5 6">
    <name type="scientific">Pandoraea pnomenusa</name>
    <dbReference type="NCBI Taxonomy" id="93220"/>
    <lineage>
        <taxon>Bacteria</taxon>
        <taxon>Pseudomonadati</taxon>
        <taxon>Pseudomonadota</taxon>
        <taxon>Betaproteobacteria</taxon>
        <taxon>Burkholderiales</taxon>
        <taxon>Burkholderiaceae</taxon>
        <taxon>Pandoraea</taxon>
    </lineage>
</organism>
<dbReference type="InterPro" id="IPR000835">
    <property type="entry name" value="HTH_MarR-typ"/>
</dbReference>
<dbReference type="InterPro" id="IPR039422">
    <property type="entry name" value="MarR/SlyA-like"/>
</dbReference>
<keyword evidence="2" id="KW-0238">DNA-binding</keyword>
<evidence type="ECO:0000313" key="6">
    <source>
        <dbReference type="Proteomes" id="UP000254573"/>
    </source>
</evidence>
<sequence length="162" mass="18175">MHKLTNSFPYLLNRVGVRMGELFSRRIEPYGVTLPMYRVMAALSEVPGQRLGDLCVMTTVELSTLSRLIGTMEKMNLVSRSRLEGNARTVAIHLTNEGATLLESLMPIAKHYEDVATSQLSRSAIEALKKTLTDIYNVLDIIEDELPEPTAREKPGKTSRRK</sequence>
<dbReference type="EMBL" id="UGSG01000001">
    <property type="protein sequence ID" value="SUA81333.1"/>
    <property type="molecule type" value="Genomic_DNA"/>
</dbReference>
<dbReference type="SMART" id="SM00347">
    <property type="entry name" value="HTH_MARR"/>
    <property type="match status" value="1"/>
</dbReference>
<dbReference type="Pfam" id="PF22381">
    <property type="entry name" value="Staph_reg_Sar_Rot"/>
    <property type="match status" value="1"/>
</dbReference>
<dbReference type="InterPro" id="IPR036388">
    <property type="entry name" value="WH-like_DNA-bd_sf"/>
</dbReference>
<dbReference type="Proteomes" id="UP000254573">
    <property type="component" value="Unassembled WGS sequence"/>
</dbReference>
<evidence type="ECO:0000313" key="5">
    <source>
        <dbReference type="EMBL" id="SUA81333.1"/>
    </source>
</evidence>
<dbReference type="GO" id="GO:0003677">
    <property type="term" value="F:DNA binding"/>
    <property type="evidence" value="ECO:0007669"/>
    <property type="project" value="UniProtKB-KW"/>
</dbReference>
<dbReference type="SUPFAM" id="SSF46785">
    <property type="entry name" value="Winged helix' DNA-binding domain"/>
    <property type="match status" value="1"/>
</dbReference>
<feature type="domain" description="HTH marR-type" evidence="4">
    <location>
        <begin position="5"/>
        <end position="137"/>
    </location>
</feature>